<dbReference type="NCBIfam" id="TIGR00879">
    <property type="entry name" value="SP"/>
    <property type="match status" value="1"/>
</dbReference>
<dbReference type="InterPro" id="IPR050360">
    <property type="entry name" value="MFS_Sugar_Transporters"/>
</dbReference>
<dbReference type="PANTHER" id="PTHR48022">
    <property type="entry name" value="PLASTIDIC GLUCOSE TRANSPORTER 4"/>
    <property type="match status" value="1"/>
</dbReference>
<dbReference type="PROSITE" id="PS00217">
    <property type="entry name" value="SUGAR_TRANSPORT_2"/>
    <property type="match status" value="1"/>
</dbReference>
<feature type="transmembrane region" description="Helical" evidence="8">
    <location>
        <begin position="393"/>
        <end position="410"/>
    </location>
</feature>
<dbReference type="GO" id="GO:0016020">
    <property type="term" value="C:membrane"/>
    <property type="evidence" value="ECO:0007669"/>
    <property type="project" value="UniProtKB-SubCell"/>
</dbReference>
<feature type="transmembrane region" description="Helical" evidence="8">
    <location>
        <begin position="69"/>
        <end position="91"/>
    </location>
</feature>
<evidence type="ECO:0000259" key="9">
    <source>
        <dbReference type="PROSITE" id="PS50850"/>
    </source>
</evidence>
<dbReference type="InterPro" id="IPR020846">
    <property type="entry name" value="MFS_dom"/>
</dbReference>
<evidence type="ECO:0000256" key="8">
    <source>
        <dbReference type="SAM" id="Phobius"/>
    </source>
</evidence>
<comment type="caution">
    <text evidence="10">The sequence shown here is derived from an EMBL/GenBank/DDBJ whole genome shotgun (WGS) entry which is preliminary data.</text>
</comment>
<feature type="transmembrane region" description="Helical" evidence="8">
    <location>
        <begin position="123"/>
        <end position="145"/>
    </location>
</feature>
<dbReference type="Pfam" id="PF00083">
    <property type="entry name" value="Sugar_tr"/>
    <property type="match status" value="1"/>
</dbReference>
<dbReference type="EMBL" id="QGMK01000029">
    <property type="protein sequence ID" value="TVY85117.1"/>
    <property type="molecule type" value="Genomic_DNA"/>
</dbReference>
<dbReference type="InterPro" id="IPR005828">
    <property type="entry name" value="MFS_sugar_transport-like"/>
</dbReference>
<comment type="similarity">
    <text evidence="2 7">Belongs to the major facilitator superfamily. Sugar transporter (TC 2.A.1.1) family.</text>
</comment>
<evidence type="ECO:0000256" key="4">
    <source>
        <dbReference type="ARBA" id="ARBA00022692"/>
    </source>
</evidence>
<evidence type="ECO:0000313" key="11">
    <source>
        <dbReference type="Proteomes" id="UP000469558"/>
    </source>
</evidence>
<dbReference type="Proteomes" id="UP000469558">
    <property type="component" value="Unassembled WGS sequence"/>
</dbReference>
<evidence type="ECO:0000256" key="2">
    <source>
        <dbReference type="ARBA" id="ARBA00010992"/>
    </source>
</evidence>
<evidence type="ECO:0000256" key="5">
    <source>
        <dbReference type="ARBA" id="ARBA00022989"/>
    </source>
</evidence>
<feature type="transmembrane region" description="Helical" evidence="8">
    <location>
        <begin position="359"/>
        <end position="381"/>
    </location>
</feature>
<dbReference type="PANTHER" id="PTHR48022:SF11">
    <property type="entry name" value="MONOSACCHARIDE TRANSPORTER (HXT8), PUTATIVE (AFU_ORTHOLOGUE AFUA_2G08120)-RELATED"/>
    <property type="match status" value="1"/>
</dbReference>
<protein>
    <submittedName>
        <fullName evidence="10">MFS glucose transporter mfs1</fullName>
    </submittedName>
</protein>
<evidence type="ECO:0000313" key="10">
    <source>
        <dbReference type="EMBL" id="TVY85117.1"/>
    </source>
</evidence>
<keyword evidence="5 8" id="KW-1133">Transmembrane helix</keyword>
<keyword evidence="3 7" id="KW-0813">Transport</keyword>
<sequence length="500" mass="54206">MANDVGPGDWEPHVRRSFIARHLTILATTTIALGGITFGLDTGLIATTIAHPSFTDYMFGSDRTNNPLLGAIVATYSAGNVIGGVSSGFINNRFGRRFAMSLSSILAILGAAIQTAANGPGMMIAGRVIAGIATGFLLSTMPIYISEISPPKLRGKLVGIQGMIDAIGFFLANWVGYGGGFAKGNAQWRIPLGMQIPGALVLLILTQFLPQSPRWLAQKNRNVEARAVLERLHYRQGEAFVLSEFVQITAQVELEAEEQKMASVFELFRPQFIRRTATSMLVMSLTQFTGAGVIQVYQGILYKSLSLRAALCLWLLADKWPRVRTLTVGCLALAVELSILMALSATYGDGHSKAGSGAGIAFIFIFSASYALFFNSTAYVVSAEILPQHLRSYGMGVAFACQGISSLWLGQITPIAFAAIHWRFYAVFIALMVFSAAAVWWGIPETYNMTLEEVGAAFGDELKAGRIEDIMISSGKERRAKEELELEHRENALRITVPAT</sequence>
<feature type="domain" description="Major facilitator superfamily (MFS) profile" evidence="9">
    <location>
        <begin position="27"/>
        <end position="447"/>
    </location>
</feature>
<feature type="transmembrane region" description="Helical" evidence="8">
    <location>
        <begin position="23"/>
        <end position="49"/>
    </location>
</feature>
<dbReference type="Gene3D" id="1.20.1250.20">
    <property type="entry name" value="MFS general substrate transporter like domains"/>
    <property type="match status" value="1"/>
</dbReference>
<name>A0A8T9CKT7_9HELO</name>
<accession>A0A8T9CKT7</accession>
<dbReference type="SUPFAM" id="SSF103473">
    <property type="entry name" value="MFS general substrate transporter"/>
    <property type="match status" value="1"/>
</dbReference>
<keyword evidence="11" id="KW-1185">Reference proteome</keyword>
<evidence type="ECO:0000256" key="3">
    <source>
        <dbReference type="ARBA" id="ARBA00022448"/>
    </source>
</evidence>
<dbReference type="InterPro" id="IPR003663">
    <property type="entry name" value="Sugar/inositol_transpt"/>
</dbReference>
<dbReference type="FunFam" id="1.20.1250.20:FF:000134">
    <property type="entry name" value="MFS sugar transporter protein"/>
    <property type="match status" value="1"/>
</dbReference>
<proteinExistence type="inferred from homology"/>
<dbReference type="PROSITE" id="PS50850">
    <property type="entry name" value="MFS"/>
    <property type="match status" value="1"/>
</dbReference>
<comment type="subcellular location">
    <subcellularLocation>
        <location evidence="1">Membrane</location>
        <topology evidence="1">Multi-pass membrane protein</topology>
    </subcellularLocation>
</comment>
<feature type="transmembrane region" description="Helical" evidence="8">
    <location>
        <begin position="422"/>
        <end position="443"/>
    </location>
</feature>
<keyword evidence="10" id="KW-0762">Sugar transport</keyword>
<gene>
    <name evidence="10" type="primary">mfs1_7</name>
    <name evidence="10" type="ORF">LSUE1_G000439</name>
</gene>
<dbReference type="OrthoDB" id="6133115at2759"/>
<dbReference type="AlphaFoldDB" id="A0A8T9CKT7"/>
<dbReference type="InterPro" id="IPR036259">
    <property type="entry name" value="MFS_trans_sf"/>
</dbReference>
<keyword evidence="6 8" id="KW-0472">Membrane</keyword>
<feature type="transmembrane region" description="Helical" evidence="8">
    <location>
        <begin position="157"/>
        <end position="176"/>
    </location>
</feature>
<dbReference type="InterPro" id="IPR005829">
    <property type="entry name" value="Sugar_transporter_CS"/>
</dbReference>
<dbReference type="PRINTS" id="PR00171">
    <property type="entry name" value="SUGRTRNSPORT"/>
</dbReference>
<feature type="transmembrane region" description="Helical" evidence="8">
    <location>
        <begin position="326"/>
        <end position="347"/>
    </location>
</feature>
<evidence type="ECO:0000256" key="7">
    <source>
        <dbReference type="RuleBase" id="RU003346"/>
    </source>
</evidence>
<evidence type="ECO:0000256" key="1">
    <source>
        <dbReference type="ARBA" id="ARBA00004141"/>
    </source>
</evidence>
<reference evidence="10 11" key="1">
    <citation type="submission" date="2018-05" db="EMBL/GenBank/DDBJ databases">
        <title>Genome sequencing and assembly of the regulated plant pathogen Lachnellula willkommii and related sister species for the development of diagnostic species identification markers.</title>
        <authorList>
            <person name="Giroux E."/>
            <person name="Bilodeau G."/>
        </authorList>
    </citation>
    <scope>NUCLEOTIDE SEQUENCE [LARGE SCALE GENOMIC DNA]</scope>
    <source>
        <strain evidence="10 11">CBS 268.59</strain>
    </source>
</reference>
<keyword evidence="4 8" id="KW-0812">Transmembrane</keyword>
<evidence type="ECO:0000256" key="6">
    <source>
        <dbReference type="ARBA" id="ARBA00023136"/>
    </source>
</evidence>
<dbReference type="GO" id="GO:0005351">
    <property type="term" value="F:carbohydrate:proton symporter activity"/>
    <property type="evidence" value="ECO:0007669"/>
    <property type="project" value="TreeGrafter"/>
</dbReference>
<organism evidence="10 11">
    <name type="scientific">Lachnellula suecica</name>
    <dbReference type="NCBI Taxonomy" id="602035"/>
    <lineage>
        <taxon>Eukaryota</taxon>
        <taxon>Fungi</taxon>
        <taxon>Dikarya</taxon>
        <taxon>Ascomycota</taxon>
        <taxon>Pezizomycotina</taxon>
        <taxon>Leotiomycetes</taxon>
        <taxon>Helotiales</taxon>
        <taxon>Lachnaceae</taxon>
        <taxon>Lachnellula</taxon>
    </lineage>
</organism>